<keyword evidence="3" id="KW-1185">Reference proteome</keyword>
<dbReference type="Gene3D" id="3.30.470.30">
    <property type="entry name" value="DNA ligase/mRNA capping enzyme"/>
    <property type="match status" value="1"/>
</dbReference>
<protein>
    <recommendedName>
        <fullName evidence="1">RNA ligase domain-containing protein</fullName>
    </recommendedName>
</protein>
<feature type="domain" description="RNA ligase" evidence="1">
    <location>
        <begin position="200"/>
        <end position="372"/>
    </location>
</feature>
<proteinExistence type="predicted"/>
<dbReference type="Pfam" id="PF09414">
    <property type="entry name" value="RNA_ligase"/>
    <property type="match status" value="1"/>
</dbReference>
<evidence type="ECO:0000313" key="3">
    <source>
        <dbReference type="Proteomes" id="UP000275385"/>
    </source>
</evidence>
<comment type="caution">
    <text evidence="2">The sequence shown here is derived from an EMBL/GenBank/DDBJ whole genome shotgun (WGS) entry which is preliminary data.</text>
</comment>
<name>A0A420Y1L3_9PEZI</name>
<organism evidence="2 3">
    <name type="scientific">Coniochaeta pulveracea</name>
    <dbReference type="NCBI Taxonomy" id="177199"/>
    <lineage>
        <taxon>Eukaryota</taxon>
        <taxon>Fungi</taxon>
        <taxon>Dikarya</taxon>
        <taxon>Ascomycota</taxon>
        <taxon>Pezizomycotina</taxon>
        <taxon>Sordariomycetes</taxon>
        <taxon>Sordariomycetidae</taxon>
        <taxon>Coniochaetales</taxon>
        <taxon>Coniochaetaceae</taxon>
        <taxon>Coniochaeta</taxon>
    </lineage>
</organism>
<reference evidence="2 3" key="1">
    <citation type="submission" date="2018-08" db="EMBL/GenBank/DDBJ databases">
        <title>Draft genome of the lignicolous fungus Coniochaeta pulveracea.</title>
        <authorList>
            <person name="Borstlap C.J."/>
            <person name="De Witt R.N."/>
            <person name="Botha A."/>
            <person name="Volschenk H."/>
        </authorList>
    </citation>
    <scope>NUCLEOTIDE SEQUENCE [LARGE SCALE GENOMIC DNA]</scope>
    <source>
        <strain evidence="2 3">CAB683</strain>
    </source>
</reference>
<dbReference type="InterPro" id="IPR021122">
    <property type="entry name" value="RNA_ligase_dom_REL/Rnl2"/>
</dbReference>
<evidence type="ECO:0000259" key="1">
    <source>
        <dbReference type="Pfam" id="PF09414"/>
    </source>
</evidence>
<gene>
    <name evidence="2" type="ORF">DL546_003252</name>
</gene>
<dbReference type="SUPFAM" id="SSF56091">
    <property type="entry name" value="DNA ligase/mRNA capping enzyme, catalytic domain"/>
    <property type="match status" value="1"/>
</dbReference>
<accession>A0A420Y1L3</accession>
<dbReference type="EMBL" id="QVQW01000070">
    <property type="protein sequence ID" value="RKU41659.1"/>
    <property type="molecule type" value="Genomic_DNA"/>
</dbReference>
<dbReference type="Pfam" id="PF21189">
    <property type="entry name" value="PHA02142"/>
    <property type="match status" value="1"/>
</dbReference>
<sequence length="383" mass="43058">MGTPCPGMSGTALAPATATTHTRKLVTLRRVTGKSTYKGVPFVHLDGWTVHCQHMSLEVGDPVVYFEIDSFLPATDGRYWDFMANPSRPPAYLHGERGYRVSSVRIGRKVSQGRIFRLEQFPEIRRVLQDLTSRYGEAEAWRQIEQVSFDEQLHIGKWVPEMDYTSEASIGKPPAFILQPAWERCQNIKDLFSIRRDTVFQITEKLDGLSILTDLPAECASTHTIPSVGRVGVCSREADFLDNGENLFWNIAKQLDIPMKIQKLRGNVAIQGELVGSTLAGNSMGFADGEHTFIVFAIFDIDEQRYMTVKDTERICRELGMEHAPVIGHVKLGDFARNVTDLIEKAEGMGMKGRTREGLVFKSMDGQRQFKVISNAWLLETGK</sequence>
<dbReference type="Proteomes" id="UP000275385">
    <property type="component" value="Unassembled WGS sequence"/>
</dbReference>
<dbReference type="AlphaFoldDB" id="A0A420Y1L3"/>
<evidence type="ECO:0000313" key="2">
    <source>
        <dbReference type="EMBL" id="RKU41659.1"/>
    </source>
</evidence>
<dbReference type="OrthoDB" id="17053at2759"/>